<keyword evidence="3" id="KW-1185">Reference proteome</keyword>
<evidence type="ECO:0000256" key="1">
    <source>
        <dbReference type="SAM" id="SignalP"/>
    </source>
</evidence>
<dbReference type="KEGG" id="sat:SYN_01008"/>
<dbReference type="PANTHER" id="PTHR40590:SF1">
    <property type="entry name" value="CYTOPLASMIC PROTEIN"/>
    <property type="match status" value="1"/>
</dbReference>
<dbReference type="HOGENOM" id="CLU_057525_0_0_7"/>
<dbReference type="Proteomes" id="UP000001933">
    <property type="component" value="Chromosome"/>
</dbReference>
<dbReference type="InParanoid" id="Q2LSG7"/>
<dbReference type="STRING" id="56780.SYN_01008"/>
<dbReference type="InterPro" id="IPR047111">
    <property type="entry name" value="YbaP-like"/>
</dbReference>
<keyword evidence="1" id="KW-0732">Signal</keyword>
<accession>Q2LSG7</accession>
<sequence>MKKILLNITLILLFCTQALAESSVWKVEKSNSLFYLGGTCHLLRQSDFPLPPEFDKAYKASELLVFEVDPGEFNDVSTQQKLMSKAMYADGSTIDQHLSPQTYQLLTEYCAANGIPLELLKSFKPSIIAVMLEVIELTKLDATQDGVDLFFYSSAKRDGKSIEGFETVEEQIDFIAGMSEGYEDVFVAHTLKELKSIKPMYTSLVDAWKRGDTSKMNDLMIADLKKTPGLYKKLVTDRNRNWLPIIDAYSKTPRVEFILVGAGHLVGPDGIIQALKKRGYIVKKLQAG</sequence>
<evidence type="ECO:0000313" key="3">
    <source>
        <dbReference type="Proteomes" id="UP000001933"/>
    </source>
</evidence>
<organism evidence="2 3">
    <name type="scientific">Syntrophus aciditrophicus (strain SB)</name>
    <dbReference type="NCBI Taxonomy" id="56780"/>
    <lineage>
        <taxon>Bacteria</taxon>
        <taxon>Pseudomonadati</taxon>
        <taxon>Thermodesulfobacteriota</taxon>
        <taxon>Syntrophia</taxon>
        <taxon>Syntrophales</taxon>
        <taxon>Syntrophaceae</taxon>
        <taxon>Syntrophus</taxon>
    </lineage>
</organism>
<dbReference type="eggNOG" id="COG3735">
    <property type="taxonomic scope" value="Bacteria"/>
</dbReference>
<dbReference type="Pfam" id="PF01963">
    <property type="entry name" value="TraB_PrgY_gumN"/>
    <property type="match status" value="1"/>
</dbReference>
<dbReference type="InterPro" id="IPR002816">
    <property type="entry name" value="TraB/PrgY/GumN_fam"/>
</dbReference>
<protein>
    <submittedName>
        <fullName evidence="2">Hypothetical exported protein</fullName>
    </submittedName>
</protein>
<dbReference type="CDD" id="cd14789">
    <property type="entry name" value="Tiki"/>
    <property type="match status" value="1"/>
</dbReference>
<reference evidence="2 3" key="1">
    <citation type="journal article" date="2007" name="Proc. Natl. Acad. Sci. U.S.A.">
        <title>The genome of Syntrophus aciditrophicus: life at the thermodynamic limit of microbial growth.</title>
        <authorList>
            <person name="McInerney M.J."/>
            <person name="Rohlin L."/>
            <person name="Mouttaki H."/>
            <person name="Kim U."/>
            <person name="Krupp R.S."/>
            <person name="Rios-Hernandez L."/>
            <person name="Sieber J."/>
            <person name="Struchtemeyer C.G."/>
            <person name="Bhattacharyya A."/>
            <person name="Campbell J.W."/>
            <person name="Gunsalus R.P."/>
        </authorList>
    </citation>
    <scope>NUCLEOTIDE SEQUENCE [LARGE SCALE GENOMIC DNA]</scope>
    <source>
        <strain evidence="2 3">SB</strain>
    </source>
</reference>
<feature type="chain" id="PRO_5004212292" evidence="1">
    <location>
        <begin position="21"/>
        <end position="288"/>
    </location>
</feature>
<proteinExistence type="predicted"/>
<gene>
    <name evidence="2" type="ORF">SYN_01008</name>
</gene>
<dbReference type="PANTHER" id="PTHR40590">
    <property type="entry name" value="CYTOPLASMIC PROTEIN-RELATED"/>
    <property type="match status" value="1"/>
</dbReference>
<dbReference type="EMBL" id="CP000252">
    <property type="protein sequence ID" value="ABC77026.1"/>
    <property type="molecule type" value="Genomic_DNA"/>
</dbReference>
<evidence type="ECO:0000313" key="2">
    <source>
        <dbReference type="EMBL" id="ABC77026.1"/>
    </source>
</evidence>
<dbReference type="RefSeq" id="WP_011417054.1">
    <property type="nucleotide sequence ID" value="NC_007759.1"/>
</dbReference>
<name>Q2LSG7_SYNAS</name>
<feature type="signal peptide" evidence="1">
    <location>
        <begin position="1"/>
        <end position="20"/>
    </location>
</feature>
<dbReference type="OrthoDB" id="9798714at2"/>
<dbReference type="AlphaFoldDB" id="Q2LSG7"/>